<reference evidence="1 2" key="2">
    <citation type="submission" date="2020-05" db="EMBL/GenBank/DDBJ databases">
        <authorList>
            <person name="Khan S.A."/>
            <person name="Jeon C.O."/>
            <person name="Chun B.H."/>
        </authorList>
    </citation>
    <scope>NUCLEOTIDE SEQUENCE [LARGE SCALE GENOMIC DNA]</scope>
    <source>
        <strain evidence="1 2">H242</strain>
    </source>
</reference>
<name>A0ABX6P1U2_9BURK</name>
<evidence type="ECO:0000313" key="2">
    <source>
        <dbReference type="Proteomes" id="UP000500826"/>
    </source>
</evidence>
<protein>
    <submittedName>
        <fullName evidence="1">Uncharacterized protein</fullName>
    </submittedName>
</protein>
<sequence length="137" mass="14742">MADQALDALGEHALLRIEVARQRAGDVALHRFAPAVEALGQRRHQALALLAHRVAVDHAARRAQREHADLQRGLDEVGARPAFGVLARGEQHFGIGKDEVEVQRLDGAGGRRREALCLDGLDGGDGLVHGYCCVASF</sequence>
<gene>
    <name evidence="1" type="ORF">HK414_09085</name>
</gene>
<dbReference type="EMBL" id="CP053418">
    <property type="protein sequence ID" value="QJW84024.1"/>
    <property type="molecule type" value="Genomic_DNA"/>
</dbReference>
<reference evidence="1 2" key="1">
    <citation type="submission" date="2020-05" db="EMBL/GenBank/DDBJ databases">
        <title>Ramlibacter rhizophilus sp. nov., isolated from rhizosphere soil of national flower Mugunghwa from South Korea.</title>
        <authorList>
            <person name="Zheng-Fei Y."/>
            <person name="Huan T."/>
        </authorList>
    </citation>
    <scope>NUCLEOTIDE SEQUENCE [LARGE SCALE GENOMIC DNA]</scope>
    <source>
        <strain evidence="1 2">H242</strain>
    </source>
</reference>
<proteinExistence type="predicted"/>
<dbReference type="Proteomes" id="UP000500826">
    <property type="component" value="Chromosome"/>
</dbReference>
<organism evidence="1 2">
    <name type="scientific">Ramlibacter terrae</name>
    <dbReference type="NCBI Taxonomy" id="2732511"/>
    <lineage>
        <taxon>Bacteria</taxon>
        <taxon>Pseudomonadati</taxon>
        <taxon>Pseudomonadota</taxon>
        <taxon>Betaproteobacteria</taxon>
        <taxon>Burkholderiales</taxon>
        <taxon>Comamonadaceae</taxon>
        <taxon>Ramlibacter</taxon>
    </lineage>
</organism>
<accession>A0ABX6P1U2</accession>
<keyword evidence="2" id="KW-1185">Reference proteome</keyword>
<evidence type="ECO:0000313" key="1">
    <source>
        <dbReference type="EMBL" id="QJW84024.1"/>
    </source>
</evidence>